<evidence type="ECO:0000256" key="3">
    <source>
        <dbReference type="ARBA" id="ARBA00022840"/>
    </source>
</evidence>
<gene>
    <name evidence="8" type="ORF">DPMN_128942</name>
</gene>
<reference evidence="8" key="1">
    <citation type="journal article" date="2019" name="bioRxiv">
        <title>The Genome of the Zebra Mussel, Dreissena polymorpha: A Resource for Invasive Species Research.</title>
        <authorList>
            <person name="McCartney M.A."/>
            <person name="Auch B."/>
            <person name="Kono T."/>
            <person name="Mallez S."/>
            <person name="Zhang Y."/>
            <person name="Obille A."/>
            <person name="Becker A."/>
            <person name="Abrahante J.E."/>
            <person name="Garbe J."/>
            <person name="Badalamenti J.P."/>
            <person name="Herman A."/>
            <person name="Mangelson H."/>
            <person name="Liachko I."/>
            <person name="Sullivan S."/>
            <person name="Sone E.D."/>
            <person name="Koren S."/>
            <person name="Silverstein K.A.T."/>
            <person name="Beckman K.B."/>
            <person name="Gohl D.M."/>
        </authorList>
    </citation>
    <scope>NUCLEOTIDE SEQUENCE</scope>
    <source>
        <strain evidence="8">Duluth1</strain>
        <tissue evidence="8">Whole animal</tissue>
    </source>
</reference>
<keyword evidence="6" id="KW-1133">Transmembrane helix</keyword>
<dbReference type="EMBL" id="JAIWYP010000005">
    <property type="protein sequence ID" value="KAH3827014.1"/>
    <property type="molecule type" value="Genomic_DNA"/>
</dbReference>
<keyword evidence="2" id="KW-0547">Nucleotide-binding</keyword>
<dbReference type="GO" id="GO:0007411">
    <property type="term" value="P:axon guidance"/>
    <property type="evidence" value="ECO:0007669"/>
    <property type="project" value="TreeGrafter"/>
</dbReference>
<evidence type="ECO:0000256" key="2">
    <source>
        <dbReference type="ARBA" id="ARBA00022741"/>
    </source>
</evidence>
<dbReference type="SUPFAM" id="SSF49785">
    <property type="entry name" value="Galactose-binding domain-like"/>
    <property type="match status" value="1"/>
</dbReference>
<protein>
    <recommendedName>
        <fullName evidence="7">Eph LBD domain-containing protein</fullName>
    </recommendedName>
</protein>
<evidence type="ECO:0000256" key="4">
    <source>
        <dbReference type="ARBA" id="ARBA00023136"/>
    </source>
</evidence>
<keyword evidence="5" id="KW-0675">Receptor</keyword>
<dbReference type="SMART" id="SM00615">
    <property type="entry name" value="EPH_lbd"/>
    <property type="match status" value="1"/>
</dbReference>
<proteinExistence type="predicted"/>
<reference evidence="8" key="2">
    <citation type="submission" date="2020-11" db="EMBL/GenBank/DDBJ databases">
        <authorList>
            <person name="McCartney M.A."/>
            <person name="Auch B."/>
            <person name="Kono T."/>
            <person name="Mallez S."/>
            <person name="Becker A."/>
            <person name="Gohl D.M."/>
            <person name="Silverstein K.A.T."/>
            <person name="Koren S."/>
            <person name="Bechman K.B."/>
            <person name="Herman A."/>
            <person name="Abrahante J.E."/>
            <person name="Garbe J."/>
        </authorList>
    </citation>
    <scope>NUCLEOTIDE SEQUENCE</scope>
    <source>
        <strain evidence="8">Duluth1</strain>
        <tissue evidence="8">Whole animal</tissue>
    </source>
</reference>
<evidence type="ECO:0000259" key="7">
    <source>
        <dbReference type="PROSITE" id="PS51550"/>
    </source>
</evidence>
<dbReference type="PROSITE" id="PS51550">
    <property type="entry name" value="EPH_LBD"/>
    <property type="match status" value="1"/>
</dbReference>
<dbReference type="PANTHER" id="PTHR46877:SF14">
    <property type="entry name" value="RECEPTOR PROTEIN-TYROSINE KINASE"/>
    <property type="match status" value="1"/>
</dbReference>
<dbReference type="Gene3D" id="2.60.120.260">
    <property type="entry name" value="Galactose-binding domain-like"/>
    <property type="match status" value="1"/>
</dbReference>
<keyword evidence="9" id="KW-1185">Reference proteome</keyword>
<feature type="domain" description="Eph LBD" evidence="7">
    <location>
        <begin position="31"/>
        <end position="223"/>
    </location>
</feature>
<organism evidence="8 9">
    <name type="scientific">Dreissena polymorpha</name>
    <name type="common">Zebra mussel</name>
    <name type="synonym">Mytilus polymorpha</name>
    <dbReference type="NCBI Taxonomy" id="45954"/>
    <lineage>
        <taxon>Eukaryota</taxon>
        <taxon>Metazoa</taxon>
        <taxon>Spiralia</taxon>
        <taxon>Lophotrochozoa</taxon>
        <taxon>Mollusca</taxon>
        <taxon>Bivalvia</taxon>
        <taxon>Autobranchia</taxon>
        <taxon>Heteroconchia</taxon>
        <taxon>Euheterodonta</taxon>
        <taxon>Imparidentia</taxon>
        <taxon>Neoheterodontei</taxon>
        <taxon>Myida</taxon>
        <taxon>Dreissenoidea</taxon>
        <taxon>Dreissenidae</taxon>
        <taxon>Dreissena</taxon>
    </lineage>
</organism>
<comment type="subcellular location">
    <subcellularLocation>
        <location evidence="1">Membrane</location>
        <topology evidence="1">Single-pass membrane protein</topology>
    </subcellularLocation>
</comment>
<dbReference type="Gene3D" id="2.60.40.1770">
    <property type="entry name" value="ephrin a2 ectodomain"/>
    <property type="match status" value="1"/>
</dbReference>
<evidence type="ECO:0000256" key="5">
    <source>
        <dbReference type="ARBA" id="ARBA00023170"/>
    </source>
</evidence>
<evidence type="ECO:0000313" key="8">
    <source>
        <dbReference type="EMBL" id="KAH3827014.1"/>
    </source>
</evidence>
<dbReference type="GO" id="GO:0030425">
    <property type="term" value="C:dendrite"/>
    <property type="evidence" value="ECO:0007669"/>
    <property type="project" value="TreeGrafter"/>
</dbReference>
<dbReference type="InterPro" id="IPR008979">
    <property type="entry name" value="Galactose-bd-like_sf"/>
</dbReference>
<dbReference type="Proteomes" id="UP000828390">
    <property type="component" value="Unassembled WGS sequence"/>
</dbReference>
<evidence type="ECO:0000313" key="9">
    <source>
        <dbReference type="Proteomes" id="UP000828390"/>
    </source>
</evidence>
<feature type="transmembrane region" description="Helical" evidence="6">
    <location>
        <begin position="7"/>
        <end position="27"/>
    </location>
</feature>
<dbReference type="GO" id="GO:0005005">
    <property type="term" value="F:transmembrane-ephrin receptor activity"/>
    <property type="evidence" value="ECO:0007669"/>
    <property type="project" value="TreeGrafter"/>
</dbReference>
<keyword evidence="6" id="KW-0812">Transmembrane</keyword>
<comment type="caution">
    <text evidence="8">The sequence shown here is derived from an EMBL/GenBank/DDBJ whole genome shotgun (WGS) entry which is preliminary data.</text>
</comment>
<dbReference type="GO" id="GO:0005524">
    <property type="term" value="F:ATP binding"/>
    <property type="evidence" value="ECO:0007669"/>
    <property type="project" value="UniProtKB-KW"/>
</dbReference>
<evidence type="ECO:0000256" key="1">
    <source>
        <dbReference type="ARBA" id="ARBA00004167"/>
    </source>
</evidence>
<sequence length="289" mass="32393">MADYKSCVGYFSVVLIGILSFNVVGIFTKENVLLDTSKVISGDLNWTKKIVPADPPDQLNGGWNEVTTYLINLRLDPYKIHTSCHVDSKNVNNWLRTPFIDVGNANSLFIDMTFTMRRCVKHTDPEKIQSCRETFNLYSYQADRDIANNEMPTWDDASYSLVDIIPAHLLAESANDVRLNNVTKFVPLRKGVRGIYFAFQDTGACVSLVVVKVYFKLCPNITRSFAFFSETPTGELQTSSVPKDGVCVAHSMRVQSPLYYCMSDGTWDIPQGGCQCDPGYEGVNDQQCV</sequence>
<name>A0A9D4JXV2_DREPO</name>
<dbReference type="Pfam" id="PF01404">
    <property type="entry name" value="Ephrin_lbd"/>
    <property type="match status" value="1"/>
</dbReference>
<keyword evidence="4 6" id="KW-0472">Membrane</keyword>
<dbReference type="PANTHER" id="PTHR46877">
    <property type="entry name" value="EPH RECEPTOR A5"/>
    <property type="match status" value="1"/>
</dbReference>
<evidence type="ECO:0000256" key="6">
    <source>
        <dbReference type="SAM" id="Phobius"/>
    </source>
</evidence>
<accession>A0A9D4JXV2</accession>
<dbReference type="AlphaFoldDB" id="A0A9D4JXV2"/>
<dbReference type="InterPro" id="IPR050449">
    <property type="entry name" value="Ephrin_rcpt_TKs"/>
</dbReference>
<dbReference type="Pfam" id="PF25599">
    <property type="entry name" value="Ephrin_CRD"/>
    <property type="match status" value="1"/>
</dbReference>
<keyword evidence="3" id="KW-0067">ATP-binding</keyword>
<dbReference type="InterPro" id="IPR001090">
    <property type="entry name" value="Ephrin_rcpt_lig-bd_dom"/>
</dbReference>
<dbReference type="GO" id="GO:0005886">
    <property type="term" value="C:plasma membrane"/>
    <property type="evidence" value="ECO:0007669"/>
    <property type="project" value="TreeGrafter"/>
</dbReference>
<feature type="non-terminal residue" evidence="8">
    <location>
        <position position="289"/>
    </location>
</feature>